<dbReference type="AlphaFoldDB" id="A0A7I3YY24"/>
<name>A0A7I3YY24_PHYPA</name>
<keyword evidence="2" id="KW-1185">Reference proteome</keyword>
<dbReference type="EMBL" id="ABEU02000017">
    <property type="status" value="NOT_ANNOTATED_CDS"/>
    <property type="molecule type" value="Genomic_DNA"/>
</dbReference>
<reference evidence="1" key="3">
    <citation type="submission" date="2020-12" db="UniProtKB">
        <authorList>
            <consortium name="EnsemblPlants"/>
        </authorList>
    </citation>
    <scope>IDENTIFICATION</scope>
</reference>
<dbReference type="EnsemblPlants" id="Pp3c17_6780V3.1">
    <property type="protein sequence ID" value="PAC:32906324.CDS.1"/>
    <property type="gene ID" value="Pp3c17_6780"/>
</dbReference>
<reference evidence="1 2" key="1">
    <citation type="journal article" date="2008" name="Science">
        <title>The Physcomitrella genome reveals evolutionary insights into the conquest of land by plants.</title>
        <authorList>
            <person name="Rensing S."/>
            <person name="Lang D."/>
            <person name="Zimmer A."/>
            <person name="Terry A."/>
            <person name="Salamov A."/>
            <person name="Shapiro H."/>
            <person name="Nishiyama T."/>
            <person name="Perroud P.-F."/>
            <person name="Lindquist E."/>
            <person name="Kamisugi Y."/>
            <person name="Tanahashi T."/>
            <person name="Sakakibara K."/>
            <person name="Fujita T."/>
            <person name="Oishi K."/>
            <person name="Shin-I T."/>
            <person name="Kuroki Y."/>
            <person name="Toyoda A."/>
            <person name="Suzuki Y."/>
            <person name="Hashimoto A."/>
            <person name="Yamaguchi K."/>
            <person name="Sugano A."/>
            <person name="Kohara Y."/>
            <person name="Fujiyama A."/>
            <person name="Anterola A."/>
            <person name="Aoki S."/>
            <person name="Ashton N."/>
            <person name="Barbazuk W.B."/>
            <person name="Barker E."/>
            <person name="Bennetzen J."/>
            <person name="Bezanilla M."/>
            <person name="Blankenship R."/>
            <person name="Cho S.H."/>
            <person name="Dutcher S."/>
            <person name="Estelle M."/>
            <person name="Fawcett J.A."/>
            <person name="Gundlach H."/>
            <person name="Hanada K."/>
            <person name="Heyl A."/>
            <person name="Hicks K.A."/>
            <person name="Hugh J."/>
            <person name="Lohr M."/>
            <person name="Mayer K."/>
            <person name="Melkozernov A."/>
            <person name="Murata T."/>
            <person name="Nelson D."/>
            <person name="Pils B."/>
            <person name="Prigge M."/>
            <person name="Reiss B."/>
            <person name="Renner T."/>
            <person name="Rombauts S."/>
            <person name="Rushton P."/>
            <person name="Sanderfoot A."/>
            <person name="Schween G."/>
            <person name="Shiu S.-H."/>
            <person name="Stueber K."/>
            <person name="Theodoulou F.L."/>
            <person name="Tu H."/>
            <person name="Van de Peer Y."/>
            <person name="Verrier P.J."/>
            <person name="Waters E."/>
            <person name="Wood A."/>
            <person name="Yang L."/>
            <person name="Cove D."/>
            <person name="Cuming A."/>
            <person name="Hasebe M."/>
            <person name="Lucas S."/>
            <person name="Mishler D.B."/>
            <person name="Reski R."/>
            <person name="Grigoriev I."/>
            <person name="Quatrano R.S."/>
            <person name="Boore J.L."/>
        </authorList>
    </citation>
    <scope>NUCLEOTIDE SEQUENCE [LARGE SCALE GENOMIC DNA]</scope>
    <source>
        <strain evidence="1 2">cv. Gransden 2004</strain>
    </source>
</reference>
<dbReference type="Gramene" id="Pp3c17_6780V3.1">
    <property type="protein sequence ID" value="PAC:32906324.CDS.1"/>
    <property type="gene ID" value="Pp3c17_6780"/>
</dbReference>
<evidence type="ECO:0000313" key="2">
    <source>
        <dbReference type="Proteomes" id="UP000006727"/>
    </source>
</evidence>
<protein>
    <submittedName>
        <fullName evidence="1">Uncharacterized protein</fullName>
    </submittedName>
</protein>
<dbReference type="Proteomes" id="UP000006727">
    <property type="component" value="Chromosome 17"/>
</dbReference>
<sequence length="70" mass="7838">MRYSRRAERESFCSSAELPESSLAGLLQFAIELVGSGDICVRDRHTSPPLVGFRDHLKGVFFRCLPVVAR</sequence>
<accession>A0A7I3YY24</accession>
<reference evidence="1 2" key="2">
    <citation type="journal article" date="2018" name="Plant J.">
        <title>The Physcomitrella patens chromosome-scale assembly reveals moss genome structure and evolution.</title>
        <authorList>
            <person name="Lang D."/>
            <person name="Ullrich K.K."/>
            <person name="Murat F."/>
            <person name="Fuchs J."/>
            <person name="Jenkins J."/>
            <person name="Haas F.B."/>
            <person name="Piednoel M."/>
            <person name="Gundlach H."/>
            <person name="Van Bel M."/>
            <person name="Meyberg R."/>
            <person name="Vives C."/>
            <person name="Morata J."/>
            <person name="Symeonidi A."/>
            <person name="Hiss M."/>
            <person name="Muchero W."/>
            <person name="Kamisugi Y."/>
            <person name="Saleh O."/>
            <person name="Blanc G."/>
            <person name="Decker E.L."/>
            <person name="van Gessel N."/>
            <person name="Grimwood J."/>
            <person name="Hayes R.D."/>
            <person name="Graham S.W."/>
            <person name="Gunter L.E."/>
            <person name="McDaniel S.F."/>
            <person name="Hoernstein S.N.W."/>
            <person name="Larsson A."/>
            <person name="Li F.W."/>
            <person name="Perroud P.F."/>
            <person name="Phillips J."/>
            <person name="Ranjan P."/>
            <person name="Rokshar D.S."/>
            <person name="Rothfels C.J."/>
            <person name="Schneider L."/>
            <person name="Shu S."/>
            <person name="Stevenson D.W."/>
            <person name="Thummler F."/>
            <person name="Tillich M."/>
            <person name="Villarreal Aguilar J.C."/>
            <person name="Widiez T."/>
            <person name="Wong G.K."/>
            <person name="Wymore A."/>
            <person name="Zhang Y."/>
            <person name="Zimmer A.D."/>
            <person name="Quatrano R.S."/>
            <person name="Mayer K.F.X."/>
            <person name="Goodstein D."/>
            <person name="Casacuberta J.M."/>
            <person name="Vandepoele K."/>
            <person name="Reski R."/>
            <person name="Cuming A.C."/>
            <person name="Tuskan G.A."/>
            <person name="Maumus F."/>
            <person name="Salse J."/>
            <person name="Schmutz J."/>
            <person name="Rensing S.A."/>
        </authorList>
    </citation>
    <scope>NUCLEOTIDE SEQUENCE [LARGE SCALE GENOMIC DNA]</scope>
    <source>
        <strain evidence="1 2">cv. Gransden 2004</strain>
    </source>
</reference>
<proteinExistence type="predicted"/>
<evidence type="ECO:0000313" key="1">
    <source>
        <dbReference type="EnsemblPlants" id="PAC:32906324.CDS.1"/>
    </source>
</evidence>
<dbReference type="InParanoid" id="A0A7I3YY24"/>
<organism evidence="1 2">
    <name type="scientific">Physcomitrium patens</name>
    <name type="common">Spreading-leaved earth moss</name>
    <name type="synonym">Physcomitrella patens</name>
    <dbReference type="NCBI Taxonomy" id="3218"/>
    <lineage>
        <taxon>Eukaryota</taxon>
        <taxon>Viridiplantae</taxon>
        <taxon>Streptophyta</taxon>
        <taxon>Embryophyta</taxon>
        <taxon>Bryophyta</taxon>
        <taxon>Bryophytina</taxon>
        <taxon>Bryopsida</taxon>
        <taxon>Funariidae</taxon>
        <taxon>Funariales</taxon>
        <taxon>Funariaceae</taxon>
        <taxon>Physcomitrium</taxon>
    </lineage>
</organism>